<comment type="caution">
    <text evidence="7">The sequence shown here is derived from an EMBL/GenBank/DDBJ whole genome shotgun (WGS) entry which is preliminary data.</text>
</comment>
<keyword evidence="4" id="KW-1133">Transmembrane helix</keyword>
<dbReference type="AlphaFoldDB" id="A0A3M8D4Z6"/>
<evidence type="ECO:0000259" key="6">
    <source>
        <dbReference type="Pfam" id="PF13786"/>
    </source>
</evidence>
<dbReference type="Pfam" id="PF13786">
    <property type="entry name" value="DUF4179"/>
    <property type="match status" value="1"/>
</dbReference>
<dbReference type="InterPro" id="IPR041916">
    <property type="entry name" value="Anti_sigma_zinc_sf"/>
</dbReference>
<evidence type="ECO:0000256" key="3">
    <source>
        <dbReference type="SAM" id="MobiDB-lite"/>
    </source>
</evidence>
<dbReference type="Proteomes" id="UP000281915">
    <property type="component" value="Unassembled WGS sequence"/>
</dbReference>
<dbReference type="Gene3D" id="1.10.10.1320">
    <property type="entry name" value="Anti-sigma factor, zinc-finger domain"/>
    <property type="match status" value="1"/>
</dbReference>
<feature type="domain" description="DUF4179" evidence="6">
    <location>
        <begin position="92"/>
        <end position="142"/>
    </location>
</feature>
<name>A0A3M8D4Z6_9BACL</name>
<organism evidence="7 8">
    <name type="scientific">Brevibacillus panacihumi</name>
    <dbReference type="NCBI Taxonomy" id="497735"/>
    <lineage>
        <taxon>Bacteria</taxon>
        <taxon>Bacillati</taxon>
        <taxon>Bacillota</taxon>
        <taxon>Bacilli</taxon>
        <taxon>Bacillales</taxon>
        <taxon>Paenibacillaceae</taxon>
        <taxon>Brevibacillus</taxon>
    </lineage>
</organism>
<proteinExistence type="inferred from homology"/>
<dbReference type="RefSeq" id="WP_122912533.1">
    <property type="nucleotide sequence ID" value="NZ_RHHT01000008.1"/>
</dbReference>
<dbReference type="Pfam" id="PF13490">
    <property type="entry name" value="zf-HC2"/>
    <property type="match status" value="1"/>
</dbReference>
<evidence type="ECO:0000256" key="4">
    <source>
        <dbReference type="SAM" id="Phobius"/>
    </source>
</evidence>
<dbReference type="EMBL" id="RHHT01000008">
    <property type="protein sequence ID" value="RNB82913.1"/>
    <property type="molecule type" value="Genomic_DNA"/>
</dbReference>
<feature type="region of interest" description="Disordered" evidence="3">
    <location>
        <begin position="47"/>
        <end position="69"/>
    </location>
</feature>
<evidence type="ECO:0000259" key="5">
    <source>
        <dbReference type="Pfam" id="PF13490"/>
    </source>
</evidence>
<sequence>MKCQDIEKYIVPYVDNEISRELLLIVEAHLQACPSCQQWVAKLQDESAKTHEPSTPLPPRSSRRRRKGKNRRKWTAVTIAFLLVALLIGTSFLIRLGEGLGLKKAAEQWFSTPANASVTDQGITLKIKDILADPSRVVVTYVLVDDQGEILPDLYFETSGPNQLYVTDEKGEKIAEGAGFQRGEQYADLTFSLRNPPNHIVVHMDVKQYGAREIKPVQWSLKIPVDIEKNMAASKTIPIDQSFTTPEGLNLHAKQVTYAPSATRLEIETNWTAEAKERIQKQARERLQIDLDEAFLRDLFSHKISYHMEDEQGQIYADMVPGSVNQTKTVSLAEYTVENDSEKYGWYGSFVPYEEKGKLFLVLDEITVNEPADISLSFNPKKLTQQPFRQQIGENTYTLSPLVQETVEGTGERVWRMELDIVGTTASWPKWFLRDDTRRSYPVAIDYQRSPIEGSSSGAHVKETLLIKELDHLPSQLTLVMQTQKKTYDNFQWRVEIPPAP</sequence>
<protein>
    <recommendedName>
        <fullName evidence="2">Anti-sigma-W factor RsiW</fullName>
    </recommendedName>
</protein>
<dbReference type="InterPro" id="IPR027383">
    <property type="entry name" value="Znf_put"/>
</dbReference>
<evidence type="ECO:0000313" key="7">
    <source>
        <dbReference type="EMBL" id="RNB82913.1"/>
    </source>
</evidence>
<dbReference type="InterPro" id="IPR025436">
    <property type="entry name" value="DUF4179"/>
</dbReference>
<comment type="similarity">
    <text evidence="1">Belongs to the zinc-associated anti-sigma factor (ZAS) superfamily. Anti-sigma-W factor family.</text>
</comment>
<feature type="domain" description="Putative zinc-finger" evidence="5">
    <location>
        <begin position="3"/>
        <end position="37"/>
    </location>
</feature>
<feature type="transmembrane region" description="Helical" evidence="4">
    <location>
        <begin position="74"/>
        <end position="94"/>
    </location>
</feature>
<dbReference type="Gene3D" id="2.60.40.1630">
    <property type="entry name" value="bacillus anthracis domain"/>
    <property type="match status" value="1"/>
</dbReference>
<reference evidence="7 8" key="1">
    <citation type="submission" date="2018-10" db="EMBL/GenBank/DDBJ databases">
        <title>Phylogenomics of Brevibacillus.</title>
        <authorList>
            <person name="Dunlap C."/>
        </authorList>
    </citation>
    <scope>NUCLEOTIDE SEQUENCE [LARGE SCALE GENOMIC DNA]</scope>
    <source>
        <strain evidence="7 8">JCM 15085</strain>
    </source>
</reference>
<accession>A0A3M8D4Z6</accession>
<keyword evidence="4" id="KW-0812">Transmembrane</keyword>
<evidence type="ECO:0000256" key="2">
    <source>
        <dbReference type="ARBA" id="ARBA00024438"/>
    </source>
</evidence>
<evidence type="ECO:0000313" key="8">
    <source>
        <dbReference type="Proteomes" id="UP000281915"/>
    </source>
</evidence>
<gene>
    <name evidence="7" type="ORF">EDM58_05885</name>
</gene>
<evidence type="ECO:0000256" key="1">
    <source>
        <dbReference type="ARBA" id="ARBA00024353"/>
    </source>
</evidence>
<keyword evidence="4" id="KW-0472">Membrane</keyword>